<evidence type="ECO:0000313" key="2">
    <source>
        <dbReference type="EMBL" id="AIA86393.1"/>
    </source>
</evidence>
<reference evidence="2" key="1">
    <citation type="journal article" date="2013" name="Environ. Microbiol.">
        <title>Seasonally variable intestinal metagenomes of the red palm weevil (Rhynchophorus ferrugineus).</title>
        <authorList>
            <person name="Jia S."/>
            <person name="Zhang X."/>
            <person name="Zhang G."/>
            <person name="Yin A."/>
            <person name="Zhang S."/>
            <person name="Li F."/>
            <person name="Wang L."/>
            <person name="Zhao D."/>
            <person name="Yun Q."/>
            <person name="Tala"/>
            <person name="Wang J."/>
            <person name="Sun G."/>
            <person name="Baabdullah M."/>
            <person name="Yu X."/>
            <person name="Hu S."/>
            <person name="Al-Mssallem I.S."/>
            <person name="Yu J."/>
        </authorList>
    </citation>
    <scope>NUCLEOTIDE SEQUENCE</scope>
</reference>
<keyword evidence="1" id="KW-0812">Transmembrane</keyword>
<keyword evidence="1" id="KW-0472">Membrane</keyword>
<name>A0A060BQ03_9BACT</name>
<organism evidence="2">
    <name type="scientific">uncultured Desulfovibrio sp</name>
    <dbReference type="NCBI Taxonomy" id="167968"/>
    <lineage>
        <taxon>Bacteria</taxon>
        <taxon>Pseudomonadati</taxon>
        <taxon>Thermodesulfobacteriota</taxon>
        <taxon>Desulfovibrionia</taxon>
        <taxon>Desulfovibrionales</taxon>
        <taxon>Desulfovibrionaceae</taxon>
        <taxon>Desulfovibrio</taxon>
        <taxon>environmental samples</taxon>
    </lineage>
</organism>
<dbReference type="EMBL" id="KF119128">
    <property type="protein sequence ID" value="AIA86393.1"/>
    <property type="molecule type" value="Genomic_DNA"/>
</dbReference>
<keyword evidence="1" id="KW-1133">Transmembrane helix</keyword>
<feature type="non-terminal residue" evidence="2">
    <location>
        <position position="146"/>
    </location>
</feature>
<protein>
    <submittedName>
        <fullName evidence="2">CAZy families GT1 protein</fullName>
    </submittedName>
</protein>
<feature type="non-terminal residue" evidence="2">
    <location>
        <position position="1"/>
    </location>
</feature>
<dbReference type="AlphaFoldDB" id="A0A060BQ03"/>
<feature type="transmembrane region" description="Helical" evidence="1">
    <location>
        <begin position="92"/>
        <end position="112"/>
    </location>
</feature>
<proteinExistence type="predicted"/>
<accession>A0A060BQ03</accession>
<sequence length="146" mass="15870">AWAYGRAASMERLTPELLPDFEKDLDAMRRRIAGGSFCGNEAVLGPGRGFPARRRAAGKVINPGLAPGASRWLFLQSPSPINRHKECPMRRILSSLAALAFCLALVVPAPAAEKPLTFGMLLVGPYNDKGYSQAQYEGGKYVEEHL</sequence>
<evidence type="ECO:0000256" key="1">
    <source>
        <dbReference type="SAM" id="Phobius"/>
    </source>
</evidence>